<feature type="compositionally biased region" description="Polar residues" evidence="1">
    <location>
        <begin position="92"/>
        <end position="109"/>
    </location>
</feature>
<dbReference type="EMBL" id="HACG01010994">
    <property type="protein sequence ID" value="CEK57859.1"/>
    <property type="molecule type" value="Transcribed_RNA"/>
</dbReference>
<feature type="compositionally biased region" description="Polar residues" evidence="1">
    <location>
        <begin position="31"/>
        <end position="65"/>
    </location>
</feature>
<feature type="non-terminal residue" evidence="2">
    <location>
        <position position="1"/>
    </location>
</feature>
<dbReference type="AlphaFoldDB" id="A0A0B6YNP4"/>
<proteinExistence type="predicted"/>
<gene>
    <name evidence="2" type="primary">ORF31273</name>
</gene>
<accession>A0A0B6YNP4</accession>
<sequence>SQADQTLLSSSNTSSFTHVTAMKDDLLSMHSPRSSADHTSVLSPSSTFIQTPTQSRPSPGANVSLSEVPLPPITSSEEAELATPKGAAAGSGHSNNQPLNAFTRPNQDD</sequence>
<name>A0A0B6YNP4_9EUPU</name>
<feature type="non-terminal residue" evidence="2">
    <location>
        <position position="109"/>
    </location>
</feature>
<protein>
    <submittedName>
        <fullName evidence="2">Uncharacterized protein</fullName>
    </submittedName>
</protein>
<organism evidence="2">
    <name type="scientific">Arion vulgaris</name>
    <dbReference type="NCBI Taxonomy" id="1028688"/>
    <lineage>
        <taxon>Eukaryota</taxon>
        <taxon>Metazoa</taxon>
        <taxon>Spiralia</taxon>
        <taxon>Lophotrochozoa</taxon>
        <taxon>Mollusca</taxon>
        <taxon>Gastropoda</taxon>
        <taxon>Heterobranchia</taxon>
        <taxon>Euthyneura</taxon>
        <taxon>Panpulmonata</taxon>
        <taxon>Eupulmonata</taxon>
        <taxon>Stylommatophora</taxon>
        <taxon>Helicina</taxon>
        <taxon>Arionoidea</taxon>
        <taxon>Arionidae</taxon>
        <taxon>Arion</taxon>
    </lineage>
</organism>
<reference evidence="2" key="1">
    <citation type="submission" date="2014-12" db="EMBL/GenBank/DDBJ databases">
        <title>Insight into the proteome of Arion vulgaris.</title>
        <authorList>
            <person name="Aradska J."/>
            <person name="Bulat T."/>
            <person name="Smidak R."/>
            <person name="Sarate P."/>
            <person name="Gangsoo J."/>
            <person name="Sialana F."/>
            <person name="Bilban M."/>
            <person name="Lubec G."/>
        </authorList>
    </citation>
    <scope>NUCLEOTIDE SEQUENCE</scope>
    <source>
        <tissue evidence="2">Skin</tissue>
    </source>
</reference>
<evidence type="ECO:0000313" key="2">
    <source>
        <dbReference type="EMBL" id="CEK57859.1"/>
    </source>
</evidence>
<feature type="region of interest" description="Disordered" evidence="1">
    <location>
        <begin position="27"/>
        <end position="109"/>
    </location>
</feature>
<evidence type="ECO:0000256" key="1">
    <source>
        <dbReference type="SAM" id="MobiDB-lite"/>
    </source>
</evidence>